<feature type="transmembrane region" description="Helical" evidence="1">
    <location>
        <begin position="29"/>
        <end position="48"/>
    </location>
</feature>
<dbReference type="InParanoid" id="A0A0H2RQ32"/>
<keyword evidence="1" id="KW-0812">Transmembrane</keyword>
<name>A0A0H2RQ32_9AGAM</name>
<keyword evidence="3" id="KW-1185">Reference proteome</keyword>
<sequence>MNFIVKISVRLSVQWVHALARANDNGNFVLLHISSMLCASGFGVRSILSRDVRNRLVMLQHHPHLHLKLCSLVRDAPLVFVALFASELLFYFALNQYGVPLRKEFGKDR</sequence>
<organism evidence="2 3">
    <name type="scientific">Schizopora paradoxa</name>
    <dbReference type="NCBI Taxonomy" id="27342"/>
    <lineage>
        <taxon>Eukaryota</taxon>
        <taxon>Fungi</taxon>
        <taxon>Dikarya</taxon>
        <taxon>Basidiomycota</taxon>
        <taxon>Agaricomycotina</taxon>
        <taxon>Agaricomycetes</taxon>
        <taxon>Hymenochaetales</taxon>
        <taxon>Schizoporaceae</taxon>
        <taxon>Schizopora</taxon>
    </lineage>
</organism>
<gene>
    <name evidence="2" type="ORF">SCHPADRAFT_939856</name>
</gene>
<dbReference type="Proteomes" id="UP000053477">
    <property type="component" value="Unassembled WGS sequence"/>
</dbReference>
<accession>A0A0H2RQ32</accession>
<dbReference type="OrthoDB" id="9451547at2759"/>
<protein>
    <submittedName>
        <fullName evidence="2">Uncharacterized protein</fullName>
    </submittedName>
</protein>
<proteinExistence type="predicted"/>
<keyword evidence="1" id="KW-1133">Transmembrane helix</keyword>
<dbReference type="AlphaFoldDB" id="A0A0H2RQ32"/>
<feature type="transmembrane region" description="Helical" evidence="1">
    <location>
        <begin position="69"/>
        <end position="94"/>
    </location>
</feature>
<evidence type="ECO:0000256" key="1">
    <source>
        <dbReference type="SAM" id="Phobius"/>
    </source>
</evidence>
<evidence type="ECO:0000313" key="3">
    <source>
        <dbReference type="Proteomes" id="UP000053477"/>
    </source>
</evidence>
<dbReference type="EMBL" id="KQ085949">
    <property type="protein sequence ID" value="KLO14080.1"/>
    <property type="molecule type" value="Genomic_DNA"/>
</dbReference>
<reference evidence="2 3" key="1">
    <citation type="submission" date="2015-04" db="EMBL/GenBank/DDBJ databases">
        <title>Complete genome sequence of Schizopora paradoxa KUC8140, a cosmopolitan wood degrader in East Asia.</title>
        <authorList>
            <consortium name="DOE Joint Genome Institute"/>
            <person name="Min B."/>
            <person name="Park H."/>
            <person name="Jang Y."/>
            <person name="Kim J.-J."/>
            <person name="Kim K.H."/>
            <person name="Pangilinan J."/>
            <person name="Lipzen A."/>
            <person name="Riley R."/>
            <person name="Grigoriev I.V."/>
            <person name="Spatafora J.W."/>
            <person name="Choi I.-G."/>
        </authorList>
    </citation>
    <scope>NUCLEOTIDE SEQUENCE [LARGE SCALE GENOMIC DNA]</scope>
    <source>
        <strain evidence="2 3">KUC8140</strain>
    </source>
</reference>
<evidence type="ECO:0000313" key="2">
    <source>
        <dbReference type="EMBL" id="KLO14080.1"/>
    </source>
</evidence>
<keyword evidence="1" id="KW-0472">Membrane</keyword>